<organism evidence="2 3">
    <name type="scientific">Saccoglossus kowalevskii</name>
    <name type="common">Acorn worm</name>
    <dbReference type="NCBI Taxonomy" id="10224"/>
    <lineage>
        <taxon>Eukaryota</taxon>
        <taxon>Metazoa</taxon>
        <taxon>Hemichordata</taxon>
        <taxon>Enteropneusta</taxon>
        <taxon>Harrimaniidae</taxon>
        <taxon>Saccoglossus</taxon>
    </lineage>
</organism>
<feature type="non-terminal residue" evidence="3">
    <location>
        <position position="1"/>
    </location>
</feature>
<evidence type="ECO:0000256" key="1">
    <source>
        <dbReference type="SAM" id="MobiDB-lite"/>
    </source>
</evidence>
<accession>A0ABM0MP64</accession>
<dbReference type="RefSeq" id="XP_006821805.1">
    <property type="nucleotide sequence ID" value="XM_006821742.1"/>
</dbReference>
<name>A0ABM0MP64_SACKO</name>
<gene>
    <name evidence="3" type="primary">LOC102801451</name>
</gene>
<feature type="region of interest" description="Disordered" evidence="1">
    <location>
        <begin position="45"/>
        <end position="64"/>
    </location>
</feature>
<dbReference type="Gene3D" id="3.30.70.1820">
    <property type="entry name" value="L1 transposable element, RRM domain"/>
    <property type="match status" value="1"/>
</dbReference>
<dbReference type="PANTHER" id="PTHR11505">
    <property type="entry name" value="L1 TRANSPOSABLE ELEMENT-RELATED"/>
    <property type="match status" value="1"/>
</dbReference>
<dbReference type="Proteomes" id="UP000694865">
    <property type="component" value="Unplaced"/>
</dbReference>
<dbReference type="InterPro" id="IPR004244">
    <property type="entry name" value="Transposase_22"/>
</dbReference>
<keyword evidence="2" id="KW-1185">Reference proteome</keyword>
<reference evidence="3" key="1">
    <citation type="submission" date="2025-08" db="UniProtKB">
        <authorList>
            <consortium name="RefSeq"/>
        </authorList>
    </citation>
    <scope>IDENTIFICATION</scope>
    <source>
        <tissue evidence="3">Testes</tissue>
    </source>
</reference>
<sequence>VSYRSPVSVSLLAWWQRRDTKSTLNIVPKKSGRRKSKKITEVFGSQSVNGDDSRGRQSVSSLSSGDDGITLVDIIAEIRDLKKDMRQQIKVVDDGIQQLSSEVRELKSGVKVNCERIQLLTDEVKYLRDKLYTVEFENDKTKAELLRNNLIFHGLPQSGFENWQETEDALRSFISEKLDMHAEEIEFERVHRITHVRSRPQPVVARFLRYKQREKVLRASSVLKGTKYWIREDYTPRIRNLRGKLGKYVMEAREEGKSAKLLYDKIKIDNTVYKYDEETETIKPLETSDSLRKQQGTHKRVSVVAMPTPTASNNSNTVND</sequence>
<evidence type="ECO:0000313" key="2">
    <source>
        <dbReference type="Proteomes" id="UP000694865"/>
    </source>
</evidence>
<proteinExistence type="predicted"/>
<dbReference type="GeneID" id="102801451"/>
<protein>
    <submittedName>
        <fullName evidence="3">Uncharacterized protein LOC102801451</fullName>
    </submittedName>
</protein>
<evidence type="ECO:0000313" key="3">
    <source>
        <dbReference type="RefSeq" id="XP_006821805.1"/>
    </source>
</evidence>